<dbReference type="OrthoDB" id="8117390at2759"/>
<evidence type="ECO:0000256" key="5">
    <source>
        <dbReference type="ARBA" id="ARBA00022725"/>
    </source>
</evidence>
<dbReference type="GO" id="GO:0005549">
    <property type="term" value="F:odorant binding"/>
    <property type="evidence" value="ECO:0007669"/>
    <property type="project" value="InterPro"/>
</dbReference>
<reference evidence="10" key="2">
    <citation type="submission" date="2022-10" db="EMBL/GenBank/DDBJ databases">
        <authorList>
            <consortium name="ENA_rothamsted_submissions"/>
            <consortium name="culmorum"/>
            <person name="King R."/>
        </authorList>
    </citation>
    <scope>NUCLEOTIDE SEQUENCE</scope>
</reference>
<dbReference type="Pfam" id="PF02949">
    <property type="entry name" value="7tm_6"/>
    <property type="match status" value="1"/>
</dbReference>
<sequence length="86" mass="10059">MVLLLQVMMVYYNANELSLQSTNLSLQIFKSNWYDQCPEIVRSLSIVMARVQRPLVLIIGDFRVIDNELIVNMIKAAYTFLLYQEI</sequence>
<protein>
    <recommendedName>
        <fullName evidence="12">Odorant receptor</fullName>
    </recommendedName>
</protein>
<keyword evidence="7" id="KW-0472">Membrane</keyword>
<evidence type="ECO:0000256" key="7">
    <source>
        <dbReference type="ARBA" id="ARBA00023136"/>
    </source>
</evidence>
<dbReference type="PANTHER" id="PTHR21137:SF35">
    <property type="entry name" value="ODORANT RECEPTOR 19A-RELATED"/>
    <property type="match status" value="1"/>
</dbReference>
<dbReference type="GO" id="GO:0004984">
    <property type="term" value="F:olfactory receptor activity"/>
    <property type="evidence" value="ECO:0007669"/>
    <property type="project" value="InterPro"/>
</dbReference>
<comment type="subcellular location">
    <subcellularLocation>
        <location evidence="1">Cell membrane</location>
        <topology evidence="1">Multi-pass membrane protein</topology>
    </subcellularLocation>
</comment>
<keyword evidence="2" id="KW-1003">Cell membrane</keyword>
<dbReference type="InterPro" id="IPR004117">
    <property type="entry name" value="7tm6_olfct_rcpt"/>
</dbReference>
<keyword evidence="11" id="KW-1185">Reference proteome</keyword>
<evidence type="ECO:0000256" key="9">
    <source>
        <dbReference type="ARBA" id="ARBA00023224"/>
    </source>
</evidence>
<reference evidence="10" key="1">
    <citation type="submission" date="2022-01" db="EMBL/GenBank/DDBJ databases">
        <authorList>
            <person name="King R."/>
        </authorList>
    </citation>
    <scope>NUCLEOTIDE SEQUENCE</scope>
</reference>
<dbReference type="EMBL" id="OU896722">
    <property type="protein sequence ID" value="CAG9817651.1"/>
    <property type="molecule type" value="Genomic_DNA"/>
</dbReference>
<keyword evidence="3" id="KW-0716">Sensory transduction</keyword>
<proteinExistence type="predicted"/>
<evidence type="ECO:0000256" key="1">
    <source>
        <dbReference type="ARBA" id="ARBA00004651"/>
    </source>
</evidence>
<keyword evidence="4" id="KW-0812">Transmembrane</keyword>
<evidence type="ECO:0000256" key="4">
    <source>
        <dbReference type="ARBA" id="ARBA00022692"/>
    </source>
</evidence>
<dbReference type="Proteomes" id="UP001153737">
    <property type="component" value="Chromosome 16"/>
</dbReference>
<evidence type="ECO:0000313" key="10">
    <source>
        <dbReference type="EMBL" id="CAG9817651.1"/>
    </source>
</evidence>
<dbReference type="GO" id="GO:0007165">
    <property type="term" value="P:signal transduction"/>
    <property type="evidence" value="ECO:0007669"/>
    <property type="project" value="UniProtKB-KW"/>
</dbReference>
<keyword evidence="6" id="KW-1133">Transmembrane helix</keyword>
<evidence type="ECO:0000313" key="11">
    <source>
        <dbReference type="Proteomes" id="UP001153737"/>
    </source>
</evidence>
<evidence type="ECO:0000256" key="8">
    <source>
        <dbReference type="ARBA" id="ARBA00023170"/>
    </source>
</evidence>
<gene>
    <name evidence="10" type="ORF">PHAECO_LOCUS5412</name>
</gene>
<accession>A0A9N9SDA0</accession>
<evidence type="ECO:0000256" key="6">
    <source>
        <dbReference type="ARBA" id="ARBA00022989"/>
    </source>
</evidence>
<name>A0A9N9SDA0_PHACE</name>
<evidence type="ECO:0000256" key="3">
    <source>
        <dbReference type="ARBA" id="ARBA00022606"/>
    </source>
</evidence>
<keyword evidence="9" id="KW-0807">Transducer</keyword>
<keyword evidence="5" id="KW-0552">Olfaction</keyword>
<organism evidence="10 11">
    <name type="scientific">Phaedon cochleariae</name>
    <name type="common">Mustard beetle</name>
    <dbReference type="NCBI Taxonomy" id="80249"/>
    <lineage>
        <taxon>Eukaryota</taxon>
        <taxon>Metazoa</taxon>
        <taxon>Ecdysozoa</taxon>
        <taxon>Arthropoda</taxon>
        <taxon>Hexapoda</taxon>
        <taxon>Insecta</taxon>
        <taxon>Pterygota</taxon>
        <taxon>Neoptera</taxon>
        <taxon>Endopterygota</taxon>
        <taxon>Coleoptera</taxon>
        <taxon>Polyphaga</taxon>
        <taxon>Cucujiformia</taxon>
        <taxon>Chrysomeloidea</taxon>
        <taxon>Chrysomelidae</taxon>
        <taxon>Chrysomelinae</taxon>
        <taxon>Chrysomelini</taxon>
        <taxon>Phaedon</taxon>
    </lineage>
</organism>
<dbReference type="PANTHER" id="PTHR21137">
    <property type="entry name" value="ODORANT RECEPTOR"/>
    <property type="match status" value="1"/>
</dbReference>
<evidence type="ECO:0008006" key="12">
    <source>
        <dbReference type="Google" id="ProtNLM"/>
    </source>
</evidence>
<dbReference type="AlphaFoldDB" id="A0A9N9SDA0"/>
<keyword evidence="8" id="KW-0675">Receptor</keyword>
<dbReference type="GO" id="GO:0005886">
    <property type="term" value="C:plasma membrane"/>
    <property type="evidence" value="ECO:0007669"/>
    <property type="project" value="UniProtKB-SubCell"/>
</dbReference>
<evidence type="ECO:0000256" key="2">
    <source>
        <dbReference type="ARBA" id="ARBA00022475"/>
    </source>
</evidence>